<dbReference type="Proteomes" id="UP001055879">
    <property type="component" value="Linkage Group LG03"/>
</dbReference>
<comment type="caution">
    <text evidence="1">The sequence shown here is derived from an EMBL/GenBank/DDBJ whole genome shotgun (WGS) entry which is preliminary data.</text>
</comment>
<keyword evidence="2" id="KW-1185">Reference proteome</keyword>
<evidence type="ECO:0000313" key="2">
    <source>
        <dbReference type="Proteomes" id="UP001055879"/>
    </source>
</evidence>
<reference evidence="1 2" key="2">
    <citation type="journal article" date="2022" name="Mol. Ecol. Resour.">
        <title>The genomes of chicory, endive, great burdock and yacon provide insights into Asteraceae paleo-polyploidization history and plant inulin production.</title>
        <authorList>
            <person name="Fan W."/>
            <person name="Wang S."/>
            <person name="Wang H."/>
            <person name="Wang A."/>
            <person name="Jiang F."/>
            <person name="Liu H."/>
            <person name="Zhao H."/>
            <person name="Xu D."/>
            <person name="Zhang Y."/>
        </authorList>
    </citation>
    <scope>NUCLEOTIDE SEQUENCE [LARGE SCALE GENOMIC DNA]</scope>
    <source>
        <strain evidence="2">cv. Niubang</strain>
    </source>
</reference>
<accession>A0ACB9DQN8</accession>
<sequence length="113" mass="12567">MTPPDMTTRCPYDFFNKCHPKLVDLDGLSEELPLKRPDALKDYLSQALLQAAEVLVPTVPAALTDSALLAITCQVSGHKTWVLKVTSQYPIDHPNRLTNVPMNLMQHSLTLPD</sequence>
<name>A0ACB9DQN8_ARCLA</name>
<proteinExistence type="predicted"/>
<protein>
    <submittedName>
        <fullName evidence="1">Uncharacterized protein</fullName>
    </submittedName>
</protein>
<evidence type="ECO:0000313" key="1">
    <source>
        <dbReference type="EMBL" id="KAI3748862.1"/>
    </source>
</evidence>
<reference evidence="2" key="1">
    <citation type="journal article" date="2022" name="Mol. Ecol. Resour.">
        <title>The genomes of chicory, endive, great burdock and yacon provide insights into Asteraceae palaeo-polyploidization history and plant inulin production.</title>
        <authorList>
            <person name="Fan W."/>
            <person name="Wang S."/>
            <person name="Wang H."/>
            <person name="Wang A."/>
            <person name="Jiang F."/>
            <person name="Liu H."/>
            <person name="Zhao H."/>
            <person name="Xu D."/>
            <person name="Zhang Y."/>
        </authorList>
    </citation>
    <scope>NUCLEOTIDE SEQUENCE [LARGE SCALE GENOMIC DNA]</scope>
    <source>
        <strain evidence="2">cv. Niubang</strain>
    </source>
</reference>
<dbReference type="EMBL" id="CM042049">
    <property type="protein sequence ID" value="KAI3748862.1"/>
    <property type="molecule type" value="Genomic_DNA"/>
</dbReference>
<gene>
    <name evidence="1" type="ORF">L6452_12258</name>
</gene>
<organism evidence="1 2">
    <name type="scientific">Arctium lappa</name>
    <name type="common">Greater burdock</name>
    <name type="synonym">Lappa major</name>
    <dbReference type="NCBI Taxonomy" id="4217"/>
    <lineage>
        <taxon>Eukaryota</taxon>
        <taxon>Viridiplantae</taxon>
        <taxon>Streptophyta</taxon>
        <taxon>Embryophyta</taxon>
        <taxon>Tracheophyta</taxon>
        <taxon>Spermatophyta</taxon>
        <taxon>Magnoliopsida</taxon>
        <taxon>eudicotyledons</taxon>
        <taxon>Gunneridae</taxon>
        <taxon>Pentapetalae</taxon>
        <taxon>asterids</taxon>
        <taxon>campanulids</taxon>
        <taxon>Asterales</taxon>
        <taxon>Asteraceae</taxon>
        <taxon>Carduoideae</taxon>
        <taxon>Cardueae</taxon>
        <taxon>Arctiinae</taxon>
        <taxon>Arctium</taxon>
    </lineage>
</organism>